<evidence type="ECO:0000256" key="2">
    <source>
        <dbReference type="ARBA" id="ARBA00019014"/>
    </source>
</evidence>
<evidence type="ECO:0000313" key="3">
    <source>
        <dbReference type="EMBL" id="TQL58155.1"/>
    </source>
</evidence>
<dbReference type="AlphaFoldDB" id="A0A542ZCS5"/>
<gene>
    <name evidence="3" type="ORF">FB460_2008</name>
</gene>
<dbReference type="InterPro" id="IPR036822">
    <property type="entry name" value="CutC-like_dom_sf"/>
</dbReference>
<dbReference type="PANTHER" id="PTHR12598:SF0">
    <property type="entry name" value="COPPER HOMEOSTASIS PROTEIN CUTC HOMOLOG"/>
    <property type="match status" value="1"/>
</dbReference>
<name>A0A542ZCS5_9ACTN</name>
<dbReference type="Gene3D" id="3.20.20.380">
    <property type="entry name" value="Copper homeostasis (CutC) domain"/>
    <property type="match status" value="1"/>
</dbReference>
<keyword evidence="4" id="KW-1185">Reference proteome</keyword>
<dbReference type="EMBL" id="VFOR01000002">
    <property type="protein sequence ID" value="TQL58155.1"/>
    <property type="molecule type" value="Genomic_DNA"/>
</dbReference>
<reference evidence="3 4" key="1">
    <citation type="submission" date="2019-06" db="EMBL/GenBank/DDBJ databases">
        <title>Sequencing the genomes of 1000 actinobacteria strains.</title>
        <authorList>
            <person name="Klenk H.-P."/>
        </authorList>
    </citation>
    <scope>NUCLEOTIDE SEQUENCE [LARGE SCALE GENOMIC DNA]</scope>
    <source>
        <strain evidence="3 4">DSM 8251</strain>
    </source>
</reference>
<evidence type="ECO:0000256" key="1">
    <source>
        <dbReference type="ARBA" id="ARBA00007768"/>
    </source>
</evidence>
<accession>A0A542ZCS5</accession>
<dbReference type="GO" id="GO:0005507">
    <property type="term" value="F:copper ion binding"/>
    <property type="evidence" value="ECO:0007669"/>
    <property type="project" value="TreeGrafter"/>
</dbReference>
<comment type="caution">
    <text evidence="3">The sequence shown here is derived from an EMBL/GenBank/DDBJ whole genome shotgun (WGS) entry which is preliminary data.</text>
</comment>
<dbReference type="PANTHER" id="PTHR12598">
    <property type="entry name" value="COPPER HOMEOSTASIS PROTEIN CUTC"/>
    <property type="match status" value="1"/>
</dbReference>
<evidence type="ECO:0000313" key="4">
    <source>
        <dbReference type="Proteomes" id="UP000316196"/>
    </source>
</evidence>
<dbReference type="InterPro" id="IPR005627">
    <property type="entry name" value="CutC-like"/>
</dbReference>
<proteinExistence type="inferred from homology"/>
<dbReference type="RefSeq" id="WP_142093976.1">
    <property type="nucleotide sequence ID" value="NZ_BAAAMD010000002.1"/>
</dbReference>
<sequence>MSLLEVIALGSDDAVRAEAGGADRIELVGTMDHGGLAPDPRLVEETCAATDLPVRPMLRLRPGFGVAEDIDALAVLARQFRDAGAAGVVLGFLTGQMVDTATVETLVEAAELPVTFHRAIDEVADRDAAWRAIAGFAAIDQVLTAGCRTGVGDGLDALLQAARADETIAVRTMAGGGLRADHVPALLAAGVTAFHIGSPARRDASFDQPVDDANVTAWRELIAG</sequence>
<dbReference type="OrthoDB" id="9815677at2"/>
<dbReference type="SUPFAM" id="SSF110395">
    <property type="entry name" value="CutC-like"/>
    <property type="match status" value="1"/>
</dbReference>
<comment type="similarity">
    <text evidence="1">Belongs to the CutC family.</text>
</comment>
<dbReference type="Pfam" id="PF03932">
    <property type="entry name" value="CutC"/>
    <property type="match status" value="1"/>
</dbReference>
<organism evidence="3 4">
    <name type="scientific">Propioniferax innocua</name>
    <dbReference type="NCBI Taxonomy" id="1753"/>
    <lineage>
        <taxon>Bacteria</taxon>
        <taxon>Bacillati</taxon>
        <taxon>Actinomycetota</taxon>
        <taxon>Actinomycetes</taxon>
        <taxon>Propionibacteriales</taxon>
        <taxon>Propionibacteriaceae</taxon>
        <taxon>Propioniferax</taxon>
    </lineage>
</organism>
<dbReference type="Proteomes" id="UP000316196">
    <property type="component" value="Unassembled WGS sequence"/>
</dbReference>
<protein>
    <recommendedName>
        <fullName evidence="2">Copper homeostasis protein cutC homolog</fullName>
    </recommendedName>
</protein>